<organism evidence="1 2">
    <name type="scientific">Thelephora ganbajun</name>
    <name type="common">Ganba fungus</name>
    <dbReference type="NCBI Taxonomy" id="370292"/>
    <lineage>
        <taxon>Eukaryota</taxon>
        <taxon>Fungi</taxon>
        <taxon>Dikarya</taxon>
        <taxon>Basidiomycota</taxon>
        <taxon>Agaricomycotina</taxon>
        <taxon>Agaricomycetes</taxon>
        <taxon>Thelephorales</taxon>
        <taxon>Thelephoraceae</taxon>
        <taxon>Thelephora</taxon>
    </lineage>
</organism>
<keyword evidence="2" id="KW-1185">Reference proteome</keyword>
<evidence type="ECO:0000313" key="1">
    <source>
        <dbReference type="EMBL" id="KAF9648656.1"/>
    </source>
</evidence>
<dbReference type="EMBL" id="MU118010">
    <property type="protein sequence ID" value="KAF9648656.1"/>
    <property type="molecule type" value="Genomic_DNA"/>
</dbReference>
<dbReference type="Proteomes" id="UP000886501">
    <property type="component" value="Unassembled WGS sequence"/>
</dbReference>
<comment type="caution">
    <text evidence="1">The sequence shown here is derived from an EMBL/GenBank/DDBJ whole genome shotgun (WGS) entry which is preliminary data.</text>
</comment>
<accession>A0ACB6ZGV5</accession>
<name>A0ACB6ZGV5_THEGA</name>
<sequence length="862" mass="94549">MSWMSTDMSAATNTDADGNSEMSYTSSLQYLNSQLVAHGFAHNPGISLDGLSTSNMERVVKVLLSLMNQRVRDMERIDELNTKVRTTGYDNDRLRSMHQNAVETAGNAEREMNVWKSRASAAEKVAENAEKKFKALTQENQRLRTTLQSVRLGAQNEVKKFEKEKDKLLERLSKIADSKQTTAQFVCSNLNVSATESKFEKGYIDIALEDAENARVNLAEENDVLKKLVMGCANGAQGLLHRIKYRGDERHMVDEPTPTTEAQLFPLAPMNAAREAFKGILHAVEDAIEKRLENAPESGTSHSEDIAKLNVIIQDLRTELDQARCHTSDYANQARSLVDKFIKGQDSSRVLSTTPDLDSETMSMEKKQLQAERDELEEDRRNLTEAALKLGRERAALEVQRLEFLEDRRAWDVKKMIDDLPPSPKAAGMSASSADVKSALKKRLASPSRRKSKSPTKPQPAKQKRRLSSAVAGKKGRKSVKFSSPPRKAVPMQTLDTELIPPSPPPPSRETIARMTSVEDLLTSCAQPKELVTTEFVLPPHSPQSSLPPPPKPTSRAPPPPFKLSAPPITSDPSPSDHIPQPFTSDAQQLPPKSPDRAFLVAKPLAQRMLHAYSPVKPSPLSRVLMVNRASPPHEPPVVASGNIDDPFDSMAVDTSVEKRAPLATLMEEDWAKPLEDLGKGKEVEKEMTLEEELGISMEVDPDPPLKVKNTPTSPRKVKPSTIKRTATTSTTSKTKAKVEVKKPATMTTGRDKGKAKDTENKPQEKALAKPTPRARTAAAAGLDKENTIAKRQKLNPPASPTKPPVGSRGVTSSKTTTKPPPPRTRSRPGVTGATSSAARNAATTTATRTGARRVIPPPSKR</sequence>
<reference evidence="1" key="1">
    <citation type="submission" date="2019-10" db="EMBL/GenBank/DDBJ databases">
        <authorList>
            <consortium name="DOE Joint Genome Institute"/>
            <person name="Kuo A."/>
            <person name="Miyauchi S."/>
            <person name="Kiss E."/>
            <person name="Drula E."/>
            <person name="Kohler A."/>
            <person name="Sanchez-Garcia M."/>
            <person name="Andreopoulos B."/>
            <person name="Barry K.W."/>
            <person name="Bonito G."/>
            <person name="Buee M."/>
            <person name="Carver A."/>
            <person name="Chen C."/>
            <person name="Cichocki N."/>
            <person name="Clum A."/>
            <person name="Culley D."/>
            <person name="Crous P.W."/>
            <person name="Fauchery L."/>
            <person name="Girlanda M."/>
            <person name="Hayes R."/>
            <person name="Keri Z."/>
            <person name="Labutti K."/>
            <person name="Lipzen A."/>
            <person name="Lombard V."/>
            <person name="Magnuson J."/>
            <person name="Maillard F."/>
            <person name="Morin E."/>
            <person name="Murat C."/>
            <person name="Nolan M."/>
            <person name="Ohm R."/>
            <person name="Pangilinan J."/>
            <person name="Pereira M."/>
            <person name="Perotto S."/>
            <person name="Peter M."/>
            <person name="Riley R."/>
            <person name="Sitrit Y."/>
            <person name="Stielow B."/>
            <person name="Szollosi G."/>
            <person name="Zifcakova L."/>
            <person name="Stursova M."/>
            <person name="Spatafora J.W."/>
            <person name="Tedersoo L."/>
            <person name="Vaario L.-M."/>
            <person name="Yamada A."/>
            <person name="Yan M."/>
            <person name="Wang P."/>
            <person name="Xu J."/>
            <person name="Bruns T."/>
            <person name="Baldrian P."/>
            <person name="Vilgalys R."/>
            <person name="Henrissat B."/>
            <person name="Grigoriev I.V."/>
            <person name="Hibbett D."/>
            <person name="Nagy L.G."/>
            <person name="Martin F.M."/>
        </authorList>
    </citation>
    <scope>NUCLEOTIDE SEQUENCE</scope>
    <source>
        <strain evidence="1">P2</strain>
    </source>
</reference>
<evidence type="ECO:0000313" key="2">
    <source>
        <dbReference type="Proteomes" id="UP000886501"/>
    </source>
</evidence>
<reference evidence="1" key="2">
    <citation type="journal article" date="2020" name="Nat. Commun.">
        <title>Large-scale genome sequencing of mycorrhizal fungi provides insights into the early evolution of symbiotic traits.</title>
        <authorList>
            <person name="Miyauchi S."/>
            <person name="Kiss E."/>
            <person name="Kuo A."/>
            <person name="Drula E."/>
            <person name="Kohler A."/>
            <person name="Sanchez-Garcia M."/>
            <person name="Morin E."/>
            <person name="Andreopoulos B."/>
            <person name="Barry K.W."/>
            <person name="Bonito G."/>
            <person name="Buee M."/>
            <person name="Carver A."/>
            <person name="Chen C."/>
            <person name="Cichocki N."/>
            <person name="Clum A."/>
            <person name="Culley D."/>
            <person name="Crous P.W."/>
            <person name="Fauchery L."/>
            <person name="Girlanda M."/>
            <person name="Hayes R.D."/>
            <person name="Keri Z."/>
            <person name="LaButti K."/>
            <person name="Lipzen A."/>
            <person name="Lombard V."/>
            <person name="Magnuson J."/>
            <person name="Maillard F."/>
            <person name="Murat C."/>
            <person name="Nolan M."/>
            <person name="Ohm R.A."/>
            <person name="Pangilinan J."/>
            <person name="Pereira M.F."/>
            <person name="Perotto S."/>
            <person name="Peter M."/>
            <person name="Pfister S."/>
            <person name="Riley R."/>
            <person name="Sitrit Y."/>
            <person name="Stielow J.B."/>
            <person name="Szollosi G."/>
            <person name="Zifcakova L."/>
            <person name="Stursova M."/>
            <person name="Spatafora J.W."/>
            <person name="Tedersoo L."/>
            <person name="Vaario L.M."/>
            <person name="Yamada A."/>
            <person name="Yan M."/>
            <person name="Wang P."/>
            <person name="Xu J."/>
            <person name="Bruns T."/>
            <person name="Baldrian P."/>
            <person name="Vilgalys R."/>
            <person name="Dunand C."/>
            <person name="Henrissat B."/>
            <person name="Grigoriev I.V."/>
            <person name="Hibbett D."/>
            <person name="Nagy L.G."/>
            <person name="Martin F.M."/>
        </authorList>
    </citation>
    <scope>NUCLEOTIDE SEQUENCE</scope>
    <source>
        <strain evidence="1">P2</strain>
    </source>
</reference>
<gene>
    <name evidence="1" type="ORF">BDM02DRAFT_2210214</name>
</gene>
<protein>
    <submittedName>
        <fullName evidence="1">Uncharacterized protein</fullName>
    </submittedName>
</protein>
<proteinExistence type="predicted"/>